<gene>
    <name evidence="1" type="ORF">EZS28_007992</name>
</gene>
<name>A0A5J4WP05_9EUKA</name>
<comment type="caution">
    <text evidence="1">The sequence shown here is derived from an EMBL/GenBank/DDBJ whole genome shotgun (WGS) entry which is preliminary data.</text>
</comment>
<sequence>MKSSTKITRRVDSFCFFDDRCGRSLLGSSTTEYQPGINESQQMEQVMASLKQHLTRDSSSSGFSIMVDQETAPRHVPTRLFLSSMDERIVQVFRNFLKRVQASSFKSSQLLISILGKAGIQQPYIGIIHPASAYDKDKVIWSFCR</sequence>
<evidence type="ECO:0000313" key="1">
    <source>
        <dbReference type="EMBL" id="KAA6396483.1"/>
    </source>
</evidence>
<protein>
    <submittedName>
        <fullName evidence="1">Uncharacterized protein</fullName>
    </submittedName>
</protein>
<organism evidence="1 2">
    <name type="scientific">Streblomastix strix</name>
    <dbReference type="NCBI Taxonomy" id="222440"/>
    <lineage>
        <taxon>Eukaryota</taxon>
        <taxon>Metamonada</taxon>
        <taxon>Preaxostyla</taxon>
        <taxon>Oxymonadida</taxon>
        <taxon>Streblomastigidae</taxon>
        <taxon>Streblomastix</taxon>
    </lineage>
</organism>
<dbReference type="AlphaFoldDB" id="A0A5J4WP05"/>
<evidence type="ECO:0000313" key="2">
    <source>
        <dbReference type="Proteomes" id="UP000324800"/>
    </source>
</evidence>
<reference evidence="1 2" key="1">
    <citation type="submission" date="2019-03" db="EMBL/GenBank/DDBJ databases">
        <title>Single cell metagenomics reveals metabolic interactions within the superorganism composed of flagellate Streblomastix strix and complex community of Bacteroidetes bacteria on its surface.</title>
        <authorList>
            <person name="Treitli S.C."/>
            <person name="Kolisko M."/>
            <person name="Husnik F."/>
            <person name="Keeling P."/>
            <person name="Hampl V."/>
        </authorList>
    </citation>
    <scope>NUCLEOTIDE SEQUENCE [LARGE SCALE GENOMIC DNA]</scope>
    <source>
        <strain evidence="1">ST1C</strain>
    </source>
</reference>
<proteinExistence type="predicted"/>
<accession>A0A5J4WP05</accession>
<dbReference type="Proteomes" id="UP000324800">
    <property type="component" value="Unassembled WGS sequence"/>
</dbReference>
<dbReference type="EMBL" id="SNRW01001418">
    <property type="protein sequence ID" value="KAA6396483.1"/>
    <property type="molecule type" value="Genomic_DNA"/>
</dbReference>